<dbReference type="EMBL" id="RBNJ01014168">
    <property type="protein sequence ID" value="RUS25034.1"/>
    <property type="molecule type" value="Genomic_DNA"/>
</dbReference>
<keyword evidence="9" id="KW-1185">Reference proteome</keyword>
<feature type="domain" description="Chromatin assembly factor 1 subunit A dimerization" evidence="6">
    <location>
        <begin position="471"/>
        <end position="540"/>
    </location>
</feature>
<dbReference type="Proteomes" id="UP000274822">
    <property type="component" value="Unassembled WGS sequence"/>
</dbReference>
<dbReference type="Pfam" id="PF21796">
    <property type="entry name" value="Cac1_C"/>
    <property type="match status" value="1"/>
</dbReference>
<dbReference type="GO" id="GO:0006334">
    <property type="term" value="P:nucleosome assembly"/>
    <property type="evidence" value="ECO:0007669"/>
    <property type="project" value="TreeGrafter"/>
</dbReference>
<feature type="compositionally biased region" description="Basic and acidic residues" evidence="5">
    <location>
        <begin position="574"/>
        <end position="585"/>
    </location>
</feature>
<gene>
    <name evidence="8" type="ORF">BC938DRAFT_472722</name>
</gene>
<keyword evidence="2" id="KW-0227">DNA damage</keyword>
<proteinExistence type="predicted"/>
<evidence type="ECO:0000259" key="7">
    <source>
        <dbReference type="Pfam" id="PF21796"/>
    </source>
</evidence>
<evidence type="ECO:0000256" key="2">
    <source>
        <dbReference type="ARBA" id="ARBA00022763"/>
    </source>
</evidence>
<dbReference type="Pfam" id="PF12253">
    <property type="entry name" value="CAF1A_dimeriz"/>
    <property type="match status" value="1"/>
</dbReference>
<evidence type="ECO:0000313" key="9">
    <source>
        <dbReference type="Proteomes" id="UP000274822"/>
    </source>
</evidence>
<evidence type="ECO:0000256" key="5">
    <source>
        <dbReference type="SAM" id="MobiDB-lite"/>
    </source>
</evidence>
<evidence type="ECO:0000256" key="1">
    <source>
        <dbReference type="ARBA" id="ARBA00004123"/>
    </source>
</evidence>
<evidence type="ECO:0000256" key="3">
    <source>
        <dbReference type="ARBA" id="ARBA00023204"/>
    </source>
</evidence>
<evidence type="ECO:0000256" key="4">
    <source>
        <dbReference type="ARBA" id="ARBA00023242"/>
    </source>
</evidence>
<feature type="compositionally biased region" description="Acidic residues" evidence="5">
    <location>
        <begin position="513"/>
        <end position="550"/>
    </location>
</feature>
<comment type="caution">
    <text evidence="8">The sequence shown here is derived from an EMBL/GenBank/DDBJ whole genome shotgun (WGS) entry which is preliminary data.</text>
</comment>
<protein>
    <recommendedName>
        <fullName evidence="10">Chromatin assembly factor 1 subunit A-domain-containing protein</fullName>
    </recommendedName>
</protein>
<accession>A0A433Q5J1</accession>
<evidence type="ECO:0000259" key="6">
    <source>
        <dbReference type="Pfam" id="PF12253"/>
    </source>
</evidence>
<evidence type="ECO:0000313" key="8">
    <source>
        <dbReference type="EMBL" id="RUS25034.1"/>
    </source>
</evidence>
<feature type="region of interest" description="Disordered" evidence="5">
    <location>
        <begin position="513"/>
        <end position="587"/>
    </location>
</feature>
<reference evidence="8 9" key="1">
    <citation type="journal article" date="2018" name="New Phytol.">
        <title>Phylogenomics of Endogonaceae and evolution of mycorrhizas within Mucoromycota.</title>
        <authorList>
            <person name="Chang Y."/>
            <person name="Desiro A."/>
            <person name="Na H."/>
            <person name="Sandor L."/>
            <person name="Lipzen A."/>
            <person name="Clum A."/>
            <person name="Barry K."/>
            <person name="Grigoriev I.V."/>
            <person name="Martin F.M."/>
            <person name="Stajich J.E."/>
            <person name="Smith M.E."/>
            <person name="Bonito G."/>
            <person name="Spatafora J.W."/>
        </authorList>
    </citation>
    <scope>NUCLEOTIDE SEQUENCE [LARGE SCALE GENOMIC DNA]</scope>
    <source>
        <strain evidence="8 9">AD002</strain>
    </source>
</reference>
<evidence type="ECO:0008006" key="10">
    <source>
        <dbReference type="Google" id="ProtNLM"/>
    </source>
</evidence>
<sequence>MFLADTYYCGNADHESKDGKPSPAEKSKSVDFKNGKLIFSDKRVSLENHPKVISELAKFHQYCMGRSDKENQGGNIEMIPHDYMTVVAMLVQDSDETLSALVKRLTEKLCPAGFNEDDSDESAVTTTLSPKVVETAIQAIATRRGYGVSEAAVRVVDGANCFSVPVHLLAYRWEVNDLDATSIIKELKEGIEKRRAKREQLSIEATRLFAELPVEQQVTLLTTGGKRKRRMMKEASAEAAGFNEAAAGQINEAVDLKVAKDKLAKETAIDVGYTANAVCFHTLPCLVDAERKAKEAEKLAKIKAKEAEKRKKEKAQPKLNNWIMKREEPTKNPEESQVDPNLAGYLDYFKPFNVKPGMIVVEHNRFAHPVMPDFDELVFADANRVDGDEVPAVQEESGTLLRQFFSIVHPMYLRRRGVSRRVDLRQVLQLDTGGGNGDGDQASDAMDLDNVRGEAAPVRRGDTAARGIKMKFLEFAENVRPAYYGTWTKHSKSVSGCRPFAKDVELLDYNYDSEEEWEEEGEGEDLKSDDEEEKEDREDASDLDEDDENDWVVPEGYLSEGEGLESETGSQKGFEIDRERDEKVKQVPKRRGPIKQVVIGPIFEDTLADSTELDQCRIEVLFDLDFPIDPFKPIVFPVTEETVADVDAEKKMAGRGKAVFPDEHLAELVDIVHEKAMGMVKLVEEAKAILTAVPKTSIEAKIKEIAKRWRVRDDVLQSLGRDIGSPAKVARLDAFVTVNPGAMEDGETGSSEMPIAID</sequence>
<dbReference type="GO" id="GO:0006281">
    <property type="term" value="P:DNA repair"/>
    <property type="evidence" value="ECO:0007669"/>
    <property type="project" value="UniProtKB-KW"/>
</dbReference>
<feature type="compositionally biased region" description="Low complexity" evidence="5">
    <location>
        <begin position="555"/>
        <end position="570"/>
    </location>
</feature>
<dbReference type="PANTHER" id="PTHR15272">
    <property type="entry name" value="CHROMATIN ASSEMBLY FACTOR 1 SUBUNIT A CAF-1 SUBUNIT A"/>
    <property type="match status" value="1"/>
</dbReference>
<dbReference type="AlphaFoldDB" id="A0A433Q5J1"/>
<dbReference type="PANTHER" id="PTHR15272:SF0">
    <property type="entry name" value="CHROMATIN ASSEMBLY FACTOR 1 SUBUNIT A"/>
    <property type="match status" value="1"/>
</dbReference>
<keyword evidence="3" id="KW-0234">DNA repair</keyword>
<organism evidence="8 9">
    <name type="scientific">Jimgerdemannia flammicorona</name>
    <dbReference type="NCBI Taxonomy" id="994334"/>
    <lineage>
        <taxon>Eukaryota</taxon>
        <taxon>Fungi</taxon>
        <taxon>Fungi incertae sedis</taxon>
        <taxon>Mucoromycota</taxon>
        <taxon>Mucoromycotina</taxon>
        <taxon>Endogonomycetes</taxon>
        <taxon>Endogonales</taxon>
        <taxon>Endogonaceae</taxon>
        <taxon>Jimgerdemannia</taxon>
    </lineage>
</organism>
<dbReference type="GO" id="GO:0005634">
    <property type="term" value="C:nucleus"/>
    <property type="evidence" value="ECO:0007669"/>
    <property type="project" value="UniProtKB-SubCell"/>
</dbReference>
<dbReference type="GO" id="GO:0033186">
    <property type="term" value="C:CAF-1 complex"/>
    <property type="evidence" value="ECO:0007669"/>
    <property type="project" value="TreeGrafter"/>
</dbReference>
<feature type="domain" description="Chromatin assembly factor 1 subunit Cac1-like C-terminal" evidence="7">
    <location>
        <begin position="665"/>
        <end position="708"/>
    </location>
</feature>
<comment type="subcellular location">
    <subcellularLocation>
        <location evidence="1">Nucleus</location>
    </subcellularLocation>
</comment>
<dbReference type="InterPro" id="IPR022043">
    <property type="entry name" value="CAF1A_DD"/>
</dbReference>
<dbReference type="InterPro" id="IPR048800">
    <property type="entry name" value="Cac1-like_C"/>
</dbReference>
<name>A0A433Q5J1_9FUNG</name>
<keyword evidence="4" id="KW-0539">Nucleus</keyword>